<dbReference type="InterPro" id="IPR004299">
    <property type="entry name" value="MBOAT_fam"/>
</dbReference>
<dbReference type="GO" id="GO:0016409">
    <property type="term" value="F:palmitoyltransferase activity"/>
    <property type="evidence" value="ECO:0007669"/>
    <property type="project" value="TreeGrafter"/>
</dbReference>
<keyword evidence="7" id="KW-0808">Transferase</keyword>
<dbReference type="EMBL" id="KZ288444">
    <property type="protein sequence ID" value="PBC25672.1"/>
    <property type="molecule type" value="Genomic_DNA"/>
</dbReference>
<dbReference type="InterPro" id="IPR051085">
    <property type="entry name" value="MB_O-acyltransferase"/>
</dbReference>
<organism evidence="7 8">
    <name type="scientific">Apis cerana cerana</name>
    <name type="common">Oriental honeybee</name>
    <dbReference type="NCBI Taxonomy" id="94128"/>
    <lineage>
        <taxon>Eukaryota</taxon>
        <taxon>Metazoa</taxon>
        <taxon>Ecdysozoa</taxon>
        <taxon>Arthropoda</taxon>
        <taxon>Hexapoda</taxon>
        <taxon>Insecta</taxon>
        <taxon>Pterygota</taxon>
        <taxon>Neoptera</taxon>
        <taxon>Endopterygota</taxon>
        <taxon>Hymenoptera</taxon>
        <taxon>Apocrita</taxon>
        <taxon>Aculeata</taxon>
        <taxon>Apoidea</taxon>
        <taxon>Anthophila</taxon>
        <taxon>Apidae</taxon>
        <taxon>Apis</taxon>
    </lineage>
</organism>
<evidence type="ECO:0000256" key="1">
    <source>
        <dbReference type="ARBA" id="ARBA00004141"/>
    </source>
</evidence>
<keyword evidence="2 6" id="KW-0812">Transmembrane</keyword>
<dbReference type="GO" id="GO:0016020">
    <property type="term" value="C:membrane"/>
    <property type="evidence" value="ECO:0007669"/>
    <property type="project" value="UniProtKB-SubCell"/>
</dbReference>
<feature type="transmembrane region" description="Helical" evidence="6">
    <location>
        <begin position="326"/>
        <end position="355"/>
    </location>
</feature>
<feature type="transmembrane region" description="Helical" evidence="6">
    <location>
        <begin position="247"/>
        <end position="266"/>
    </location>
</feature>
<dbReference type="GO" id="GO:0005783">
    <property type="term" value="C:endoplasmic reticulum"/>
    <property type="evidence" value="ECO:0007669"/>
    <property type="project" value="TreeGrafter"/>
</dbReference>
<keyword evidence="8" id="KW-1185">Reference proteome</keyword>
<comment type="similarity">
    <text evidence="5">Belongs to the membrane-bound acyltransferase family. HHAT subfamily.</text>
</comment>
<keyword evidence="4 6" id="KW-0472">Membrane</keyword>
<evidence type="ECO:0000256" key="6">
    <source>
        <dbReference type="SAM" id="Phobius"/>
    </source>
</evidence>
<accession>A0A2A3E2Y4</accession>
<dbReference type="PANTHER" id="PTHR13285">
    <property type="entry name" value="ACYLTRANSFERASE"/>
    <property type="match status" value="1"/>
</dbReference>
<dbReference type="STRING" id="94128.A0A2A3E2Y4"/>
<dbReference type="Proteomes" id="UP000242457">
    <property type="component" value="Unassembled WGS sequence"/>
</dbReference>
<evidence type="ECO:0000313" key="7">
    <source>
        <dbReference type="EMBL" id="PBC25672.1"/>
    </source>
</evidence>
<evidence type="ECO:0000256" key="5">
    <source>
        <dbReference type="ARBA" id="ARBA00038268"/>
    </source>
</evidence>
<feature type="transmembrane region" description="Helical" evidence="6">
    <location>
        <begin position="165"/>
        <end position="185"/>
    </location>
</feature>
<gene>
    <name evidence="7" type="ORF">APICC_01666</name>
</gene>
<reference evidence="7 8" key="1">
    <citation type="submission" date="2014-07" db="EMBL/GenBank/DDBJ databases">
        <title>Genomic and transcriptomic analysis on Apis cerana provide comprehensive insights into honey bee biology.</title>
        <authorList>
            <person name="Diao Q."/>
            <person name="Sun L."/>
            <person name="Zheng H."/>
            <person name="Zheng H."/>
            <person name="Xu S."/>
            <person name="Wang S."/>
            <person name="Zeng Z."/>
            <person name="Hu F."/>
            <person name="Su S."/>
            <person name="Wu J."/>
        </authorList>
    </citation>
    <scope>NUCLEOTIDE SEQUENCE [LARGE SCALE GENOMIC DNA]</scope>
    <source>
        <tissue evidence="7">Pupae without intestine</tissue>
    </source>
</reference>
<feature type="transmembrane region" description="Helical" evidence="6">
    <location>
        <begin position="62"/>
        <end position="80"/>
    </location>
</feature>
<keyword evidence="3 6" id="KW-1133">Transmembrane helix</keyword>
<feature type="transmembrane region" description="Helical" evidence="6">
    <location>
        <begin position="17"/>
        <end position="35"/>
    </location>
</feature>
<dbReference type="PANTHER" id="PTHR13285:SF18">
    <property type="entry name" value="PROTEIN-CYSTEINE N-PALMITOYLTRANSFERASE RASP"/>
    <property type="match status" value="1"/>
</dbReference>
<dbReference type="OrthoDB" id="420606at2759"/>
<protein>
    <submittedName>
        <fullName evidence="7">Protein-cysteine N-palmitoyltransferase Rasp</fullName>
    </submittedName>
</protein>
<feature type="transmembrane region" description="Helical" evidence="6">
    <location>
        <begin position="205"/>
        <end position="226"/>
    </location>
</feature>
<name>A0A2A3E2Y4_APICC</name>
<evidence type="ECO:0000256" key="2">
    <source>
        <dbReference type="ARBA" id="ARBA00022692"/>
    </source>
</evidence>
<dbReference type="Pfam" id="PF03062">
    <property type="entry name" value="MBOAT"/>
    <property type="match status" value="1"/>
</dbReference>
<feature type="transmembrane region" description="Helical" evidence="6">
    <location>
        <begin position="404"/>
        <end position="425"/>
    </location>
</feature>
<evidence type="ECO:0000313" key="8">
    <source>
        <dbReference type="Proteomes" id="UP000242457"/>
    </source>
</evidence>
<proteinExistence type="inferred from homology"/>
<comment type="subcellular location">
    <subcellularLocation>
        <location evidence="1">Membrane</location>
        <topology evidence="1">Multi-pass membrane protein</topology>
    </subcellularLocation>
</comment>
<evidence type="ECO:0000256" key="3">
    <source>
        <dbReference type="ARBA" id="ARBA00022989"/>
    </source>
</evidence>
<dbReference type="AlphaFoldDB" id="A0A2A3E2Y4"/>
<sequence>MTSITGNDIKLHKYESFLYFLLWTGAVLYSIYNFINYDDLYGDFAPGWIWIGRKQDISDQEWRIWIPLIIKLIPWLFLHHFVSQIVKITSNFVLLCCWYIFISMLFLYFYIGILGMLCALMQPKHYILTLIMCWIQLRSISYCIDNIKSHLENNCNNMLFFVQNFLYKLAYCLYLPTLSLGPLILYHEFINSVIETSQFLKFANFRNFIFNLIRYTFWIFFANFFLHFLYFNAIQYHPEIIKSLNPWALYGLGYCMGQFFLIKYVVVYGLNHTLCAIDNVRAPPQPKCVARIHLYSDMWKYFDQGLYKFLIRYIYVPLLRLNFSKLIASFLCFTFIFIWHGMQTNIFIWAFLNFIGLNIESEKNKYYSNVQKKYLSQVNFRRFNCILTSPLLAMSKKLEIFTSIEYYMIHGTVNSFYCSFFIAVVKSL</sequence>
<evidence type="ECO:0000256" key="4">
    <source>
        <dbReference type="ARBA" id="ARBA00023136"/>
    </source>
</evidence>
<feature type="transmembrane region" description="Helical" evidence="6">
    <location>
        <begin position="92"/>
        <end position="113"/>
    </location>
</feature>